<dbReference type="Proteomes" id="UP000326837">
    <property type="component" value="Chromosome"/>
</dbReference>
<reference evidence="3" key="1">
    <citation type="submission" date="2019-10" db="EMBL/GenBank/DDBJ databases">
        <title>Lacipirellula parvula gen. nov., sp. nov., representing a lineage of planctomycetes widespread in freshwater anoxic habitats, and description of the family Lacipirellulaceae.</title>
        <authorList>
            <person name="Dedysh S.N."/>
            <person name="Kulichevskaya I.S."/>
            <person name="Beletsky A.V."/>
            <person name="Rakitin A.L."/>
            <person name="Mardanov A.V."/>
            <person name="Ivanova A.A."/>
            <person name="Saltykova V.X."/>
            <person name="Rijpstra W.I.C."/>
            <person name="Sinninghe Damste J.S."/>
            <person name="Ravin N.V."/>
        </authorList>
    </citation>
    <scope>NUCLEOTIDE SEQUENCE [LARGE SCALE GENOMIC DNA]</scope>
    <source>
        <strain evidence="3">PX69</strain>
    </source>
</reference>
<evidence type="ECO:0000313" key="2">
    <source>
        <dbReference type="EMBL" id="BBO34796.1"/>
    </source>
</evidence>
<dbReference type="PANTHER" id="PTHR46825">
    <property type="entry name" value="D-ALANYL-D-ALANINE-CARBOXYPEPTIDASE/ENDOPEPTIDASE AMPH"/>
    <property type="match status" value="1"/>
</dbReference>
<organism evidence="2 3">
    <name type="scientific">Lacipirellula parvula</name>
    <dbReference type="NCBI Taxonomy" id="2650471"/>
    <lineage>
        <taxon>Bacteria</taxon>
        <taxon>Pseudomonadati</taxon>
        <taxon>Planctomycetota</taxon>
        <taxon>Planctomycetia</taxon>
        <taxon>Pirellulales</taxon>
        <taxon>Lacipirellulaceae</taxon>
        <taxon>Lacipirellula</taxon>
    </lineage>
</organism>
<dbReference type="AlphaFoldDB" id="A0A5K7XK26"/>
<dbReference type="EMBL" id="AP021861">
    <property type="protein sequence ID" value="BBO34796.1"/>
    <property type="molecule type" value="Genomic_DNA"/>
</dbReference>
<dbReference type="InterPro" id="IPR050491">
    <property type="entry name" value="AmpC-like"/>
</dbReference>
<dbReference type="KEGG" id="lpav:PLANPX_4408"/>
<feature type="domain" description="Beta-lactamase-related" evidence="1">
    <location>
        <begin position="8"/>
        <end position="344"/>
    </location>
</feature>
<dbReference type="RefSeq" id="WP_152100301.1">
    <property type="nucleotide sequence ID" value="NZ_AP021861.1"/>
</dbReference>
<keyword evidence="3" id="KW-1185">Reference proteome</keyword>
<accession>A0A5K7XK26</accession>
<dbReference type="Pfam" id="PF00144">
    <property type="entry name" value="Beta-lactamase"/>
    <property type="match status" value="1"/>
</dbReference>
<evidence type="ECO:0000313" key="3">
    <source>
        <dbReference type="Proteomes" id="UP000326837"/>
    </source>
</evidence>
<protein>
    <submittedName>
        <fullName evidence="2">Beta-lactamase</fullName>
    </submittedName>
</protein>
<dbReference type="InterPro" id="IPR001466">
    <property type="entry name" value="Beta-lactam-related"/>
</dbReference>
<dbReference type="PANTHER" id="PTHR46825:SF9">
    <property type="entry name" value="BETA-LACTAMASE-RELATED DOMAIN-CONTAINING PROTEIN"/>
    <property type="match status" value="1"/>
</dbReference>
<dbReference type="Gene3D" id="3.40.710.10">
    <property type="entry name" value="DD-peptidase/beta-lactamase superfamily"/>
    <property type="match status" value="1"/>
</dbReference>
<evidence type="ECO:0000259" key="1">
    <source>
        <dbReference type="Pfam" id="PF00144"/>
    </source>
</evidence>
<name>A0A5K7XK26_9BACT</name>
<gene>
    <name evidence="2" type="ORF">PLANPX_4408</name>
</gene>
<sequence length="459" mass="50380">MILKTQLAEFLQKHPAPHAVAAVCGNGELLEVASKSDAEFGELADPAGTPFRIASMTKCFAAAAILKLRDAGRLQLDRSVAEYVPELRLDERWKRVTVRRLLRMRSGLPAADDPWADRKLGEPDAFLNAELFAGVQFSNDAGEEYQYSNLGYMLLGRVISNIAGVSALEYIERELLWPLGMEQTSWKYATGDNRTPRGAAGFRRAGEGFRAETEFHVESDLAVFGGLCSTSRDLARWVGFFTDAHEMHSARSSQFEQVLAASSRREMERLTAVMHPIDSVGRATNAMGYGYGLRGNFIGQEWFVGHSGGLPGFGSHMSWSQTRGIGVIALGNVTYFPANELCRELWLEIQADSPRAIAPLVHGEELVLRRGEALVAAVRSDAAALPAELFAYNVPLDMDLTELLAKLRKALLAVHTAAIEVRAERGLAGRIEVSGESVVFFSLAPAEGMRIQRVDFYGE</sequence>
<proteinExistence type="predicted"/>
<dbReference type="InterPro" id="IPR012338">
    <property type="entry name" value="Beta-lactam/transpept-like"/>
</dbReference>
<dbReference type="SUPFAM" id="SSF56601">
    <property type="entry name" value="beta-lactamase/transpeptidase-like"/>
    <property type="match status" value="1"/>
</dbReference>